<dbReference type="AlphaFoldDB" id="A0A809Y8L5"/>
<reference evidence="1" key="1">
    <citation type="submission" date="2020-05" db="EMBL/GenBank/DDBJ databases">
        <title>Complete genome sequence of Bradyrhizobium diazoefficiens XF2 isolated from soybean nodule.</title>
        <authorList>
            <person name="Noda R."/>
            <person name="Kakizaki K."/>
            <person name="Minamisawa K."/>
        </authorList>
    </citation>
    <scope>NUCLEOTIDE SEQUENCE</scope>
    <source>
        <strain evidence="1">XF2</strain>
    </source>
</reference>
<sequence length="77" mass="8999">MSTFTDFMQTRNITNSARGAFLAEMKTLINAGAFPPVQQWAELYRFLNRRRASDETITLARQLWREYRKLETARVAA</sequence>
<name>A0A809Y8L5_9BRAD</name>
<dbReference type="EMBL" id="AP023093">
    <property type="protein sequence ID" value="BCE36154.1"/>
    <property type="molecule type" value="Genomic_DNA"/>
</dbReference>
<evidence type="ECO:0000313" key="2">
    <source>
        <dbReference type="EMBL" id="BCE36154.1"/>
    </source>
</evidence>
<dbReference type="EMBL" id="AP023097">
    <property type="protein sequence ID" value="BCE71079.1"/>
    <property type="molecule type" value="Genomic_DNA"/>
</dbReference>
<dbReference type="EMBL" id="AP023092">
    <property type="protein sequence ID" value="BCE27388.1"/>
    <property type="molecule type" value="Genomic_DNA"/>
</dbReference>
<evidence type="ECO:0000313" key="4">
    <source>
        <dbReference type="EMBL" id="BCE79759.1"/>
    </source>
</evidence>
<gene>
    <name evidence="1" type="ORF">XF2B_11570</name>
    <name evidence="2" type="ORF">XF3B_11850</name>
    <name evidence="3" type="ORF">XF8B_11900</name>
    <name evidence="4" type="ORF">XF9B_11800</name>
</gene>
<accession>A0A809Y8L5</accession>
<proteinExistence type="predicted"/>
<reference evidence="2" key="2">
    <citation type="submission" date="2020-05" db="EMBL/GenBank/DDBJ databases">
        <title>Complete genome sequence of Bradyrhizobium diazoefficiens XF3 isolated from soybean nodule.</title>
        <authorList>
            <person name="Noda R."/>
            <person name="Kakizaki K."/>
            <person name="Minamisawa K."/>
        </authorList>
    </citation>
    <scope>NUCLEOTIDE SEQUENCE</scope>
    <source>
        <strain evidence="2">XF3</strain>
    </source>
</reference>
<reference evidence="3" key="3">
    <citation type="submission" date="2020-05" db="EMBL/GenBank/DDBJ databases">
        <title>Complete genome sequence of Bradyrhizobium diazoefficiens XF8 isolated from soybean nodule.</title>
        <authorList>
            <person name="Noda R."/>
            <person name="Kakizaki K."/>
            <person name="Minamisawa K."/>
        </authorList>
    </citation>
    <scope>NUCLEOTIDE SEQUENCE</scope>
    <source>
        <strain evidence="3">XF8</strain>
    </source>
</reference>
<evidence type="ECO:0008006" key="5">
    <source>
        <dbReference type="Google" id="ProtNLM"/>
    </source>
</evidence>
<evidence type="ECO:0000313" key="1">
    <source>
        <dbReference type="EMBL" id="BCE27388.1"/>
    </source>
</evidence>
<evidence type="ECO:0000313" key="3">
    <source>
        <dbReference type="EMBL" id="BCE71079.1"/>
    </source>
</evidence>
<reference evidence="4" key="4">
    <citation type="submission" date="2020-05" db="EMBL/GenBank/DDBJ databases">
        <title>Complete genome sequence of Bradyrhizobium diazoefficiens XF9 isolated from soybean nodule.</title>
        <authorList>
            <person name="Noda R."/>
            <person name="Kakizaki K."/>
            <person name="Minamisawa K."/>
        </authorList>
    </citation>
    <scope>NUCLEOTIDE SEQUENCE</scope>
    <source>
        <strain evidence="4">XF9</strain>
    </source>
</reference>
<protein>
    <recommendedName>
        <fullName evidence="5">YozE SAM-like domain-containing protein</fullName>
    </recommendedName>
</protein>
<dbReference type="EMBL" id="AP023098">
    <property type="protein sequence ID" value="BCE79759.1"/>
    <property type="molecule type" value="Genomic_DNA"/>
</dbReference>
<dbReference type="RefSeq" id="WP_110115875.1">
    <property type="nucleotide sequence ID" value="NZ_AP022639.1"/>
</dbReference>
<organism evidence="2">
    <name type="scientific">Bradyrhizobium diazoefficiens</name>
    <dbReference type="NCBI Taxonomy" id="1355477"/>
    <lineage>
        <taxon>Bacteria</taxon>
        <taxon>Pseudomonadati</taxon>
        <taxon>Pseudomonadota</taxon>
        <taxon>Alphaproteobacteria</taxon>
        <taxon>Hyphomicrobiales</taxon>
        <taxon>Nitrobacteraceae</taxon>
        <taxon>Bradyrhizobium</taxon>
    </lineage>
</organism>